<organism evidence="1 2">
    <name type="scientific">Wickerhamomyces pijperi</name>
    <name type="common">Yeast</name>
    <name type="synonym">Pichia pijperi</name>
    <dbReference type="NCBI Taxonomy" id="599730"/>
    <lineage>
        <taxon>Eukaryota</taxon>
        <taxon>Fungi</taxon>
        <taxon>Dikarya</taxon>
        <taxon>Ascomycota</taxon>
        <taxon>Saccharomycotina</taxon>
        <taxon>Saccharomycetes</taxon>
        <taxon>Phaffomycetales</taxon>
        <taxon>Wickerhamomycetaceae</taxon>
        <taxon>Wickerhamomyces</taxon>
    </lineage>
</organism>
<reference evidence="1" key="2">
    <citation type="submission" date="2021-01" db="EMBL/GenBank/DDBJ databases">
        <authorList>
            <person name="Schikora-Tamarit M.A."/>
        </authorList>
    </citation>
    <scope>NUCLEOTIDE SEQUENCE</scope>
    <source>
        <strain evidence="1">CBS2887</strain>
    </source>
</reference>
<dbReference type="Proteomes" id="UP000774326">
    <property type="component" value="Unassembled WGS sequence"/>
</dbReference>
<name>A0A9P8Q6Z1_WICPI</name>
<protein>
    <submittedName>
        <fullName evidence="1">Uncharacterized protein</fullName>
    </submittedName>
</protein>
<comment type="caution">
    <text evidence="1">The sequence shown here is derived from an EMBL/GenBank/DDBJ whole genome shotgun (WGS) entry which is preliminary data.</text>
</comment>
<sequence length="296" mass="30677">MLFHGNKGIRRDNSSQITLWSQDFSSLVQSPFNISWFGFSKIHQFITDGQGVNLRPISVSFITDIPILFKFSKYSGEYGSPGISITPCSSFGGGRGGGICSEGEPGVGITGGTVTGVSGSVGGSIGKGVGGKMNPEPDDELGVEVEEALVPVVCVMVPTVLVNVLVDNFGELEPLDFWAAEVVEEDEAVEDLKIELVVSVDVVVVTVDGEAVTSVEVLIVAEELVIVEPGISPVLSNSCSTSSSPPTGFSQIPCPSSINGAAEGSKVTVVGCGFVTGTVLIMAVTMVDKIVVTAKS</sequence>
<reference evidence="1" key="1">
    <citation type="journal article" date="2021" name="Open Biol.">
        <title>Shared evolutionary footprints suggest mitochondrial oxidative damage underlies multiple complex I losses in fungi.</title>
        <authorList>
            <person name="Schikora-Tamarit M.A."/>
            <person name="Marcet-Houben M."/>
            <person name="Nosek J."/>
            <person name="Gabaldon T."/>
        </authorList>
    </citation>
    <scope>NUCLEOTIDE SEQUENCE</scope>
    <source>
        <strain evidence="1">CBS2887</strain>
    </source>
</reference>
<evidence type="ECO:0000313" key="2">
    <source>
        <dbReference type="Proteomes" id="UP000774326"/>
    </source>
</evidence>
<keyword evidence="2" id="KW-1185">Reference proteome</keyword>
<dbReference type="AlphaFoldDB" id="A0A9P8Q6Z1"/>
<gene>
    <name evidence="1" type="ORF">WICPIJ_003903</name>
</gene>
<accession>A0A9P8Q6Z1</accession>
<proteinExistence type="predicted"/>
<dbReference type="EMBL" id="JAEUBG010002137">
    <property type="protein sequence ID" value="KAH3685136.1"/>
    <property type="molecule type" value="Genomic_DNA"/>
</dbReference>
<evidence type="ECO:0000313" key="1">
    <source>
        <dbReference type="EMBL" id="KAH3685136.1"/>
    </source>
</evidence>